<feature type="transmembrane region" description="Helical" evidence="1">
    <location>
        <begin position="98"/>
        <end position="119"/>
    </location>
</feature>
<dbReference type="EMBL" id="LDZY01000008">
    <property type="protein sequence ID" value="KLU65536.1"/>
    <property type="molecule type" value="Genomic_DNA"/>
</dbReference>
<keyword evidence="4" id="KW-1185">Reference proteome</keyword>
<name>A0A0J1ILH8_9FIRM</name>
<feature type="transmembrane region" description="Helical" evidence="1">
    <location>
        <begin position="44"/>
        <end position="77"/>
    </location>
</feature>
<dbReference type="PANTHER" id="PTHR40407">
    <property type="entry name" value="MEMBRANE PROTEIN-LIKE PROTEIN"/>
    <property type="match status" value="1"/>
</dbReference>
<keyword evidence="3" id="KW-0808">Transferase</keyword>
<dbReference type="PATRIC" id="fig|476652.3.peg.2796"/>
<protein>
    <submittedName>
        <fullName evidence="3">Acyltransferase family protein</fullName>
    </submittedName>
</protein>
<feature type="transmembrane region" description="Helical" evidence="1">
    <location>
        <begin position="282"/>
        <end position="304"/>
    </location>
</feature>
<feature type="transmembrane region" description="Helical" evidence="1">
    <location>
        <begin position="158"/>
        <end position="179"/>
    </location>
</feature>
<keyword evidence="1" id="KW-0812">Transmembrane</keyword>
<evidence type="ECO:0000256" key="1">
    <source>
        <dbReference type="SAM" id="Phobius"/>
    </source>
</evidence>
<feature type="transmembrane region" description="Helical" evidence="1">
    <location>
        <begin position="214"/>
        <end position="232"/>
    </location>
</feature>
<feature type="transmembrane region" description="Helical" evidence="1">
    <location>
        <begin position="7"/>
        <end position="24"/>
    </location>
</feature>
<keyword evidence="3" id="KW-0012">Acyltransferase</keyword>
<sequence length="395" mass="44370">MDRTRGLIMLFMALDHALYFWSSGRVNNEGLPLLMNGNVTFNPIGSASLLGLLVMFLSSLCAPGFLFIAGYVLALSVRKRQSLGASNWSIDKYLLKRGLILIALQLFIASPAFNLPLFVQAQSLFSVLTPGTFFSFSVLSAIGLGFIVLVAGRRISPWKLFSLTGLLYLLSQLFLPTVVRNFPLHQTLYKALQTILLLPVPFSSTLLVNNNFPLIPWLLPMVLGWLYGQTYQEERGVTYEAKRFALSGLCSLALFFVLRFLGVGDYLSPDGTLQGFFGLSKYPPSIIFFLLYLGLVFLLGYFFFRLSQTSKLGQVLEKFGQSPLFFYNAHLWLYAAIPAVLARFNCLSLLAGVVIWILGIIILYPLNLKYQAWRLSHKSRHLSKTYSPVGTRLHW</sequence>
<feature type="transmembrane region" description="Helical" evidence="1">
    <location>
        <begin position="244"/>
        <end position="262"/>
    </location>
</feature>
<evidence type="ECO:0000313" key="4">
    <source>
        <dbReference type="Proteomes" id="UP000036356"/>
    </source>
</evidence>
<organism evidence="3 4">
    <name type="scientific">Desulfosporosinus acididurans</name>
    <dbReference type="NCBI Taxonomy" id="476652"/>
    <lineage>
        <taxon>Bacteria</taxon>
        <taxon>Bacillati</taxon>
        <taxon>Bacillota</taxon>
        <taxon>Clostridia</taxon>
        <taxon>Eubacteriales</taxon>
        <taxon>Desulfitobacteriaceae</taxon>
        <taxon>Desulfosporosinus</taxon>
    </lineage>
</organism>
<accession>A0A0J1ILH8</accession>
<dbReference type="STRING" id="476652.DEAC_c26730"/>
<dbReference type="PANTHER" id="PTHR40407:SF1">
    <property type="entry name" value="HEPARAN-ALPHA-GLUCOSAMINIDE N-ACETYLTRANSFERASE CATALYTIC DOMAIN-CONTAINING PROTEIN"/>
    <property type="match status" value="1"/>
</dbReference>
<feature type="domain" description="Heparan-alpha-glucosaminide N-acetyltransferase catalytic" evidence="2">
    <location>
        <begin position="52"/>
        <end position="237"/>
    </location>
</feature>
<evidence type="ECO:0000259" key="2">
    <source>
        <dbReference type="Pfam" id="PF07786"/>
    </source>
</evidence>
<reference evidence="3 4" key="1">
    <citation type="submission" date="2015-06" db="EMBL/GenBank/DDBJ databases">
        <title>Draft genome of the moderately acidophilic sulfate reducer Candidatus Desulfosporosinus acididurans strain M1.</title>
        <authorList>
            <person name="Poehlein A."/>
            <person name="Petzsch P."/>
            <person name="Johnson B.D."/>
            <person name="Schloemann M."/>
            <person name="Daniel R."/>
            <person name="Muehling M."/>
        </authorList>
    </citation>
    <scope>NUCLEOTIDE SEQUENCE [LARGE SCALE GENOMIC DNA]</scope>
    <source>
        <strain evidence="3 4">M1</strain>
    </source>
</reference>
<proteinExistence type="predicted"/>
<keyword evidence="1" id="KW-0472">Membrane</keyword>
<comment type="caution">
    <text evidence="3">The sequence shown here is derived from an EMBL/GenBank/DDBJ whole genome shotgun (WGS) entry which is preliminary data.</text>
</comment>
<dbReference type="Proteomes" id="UP000036356">
    <property type="component" value="Unassembled WGS sequence"/>
</dbReference>
<feature type="transmembrane region" description="Helical" evidence="1">
    <location>
        <begin position="347"/>
        <end position="366"/>
    </location>
</feature>
<dbReference type="Pfam" id="PF07786">
    <property type="entry name" value="HGSNAT_cat"/>
    <property type="match status" value="1"/>
</dbReference>
<dbReference type="InterPro" id="IPR012429">
    <property type="entry name" value="HGSNAT_cat"/>
</dbReference>
<evidence type="ECO:0000313" key="3">
    <source>
        <dbReference type="EMBL" id="KLU65536.1"/>
    </source>
</evidence>
<feature type="transmembrane region" description="Helical" evidence="1">
    <location>
        <begin position="131"/>
        <end position="151"/>
    </location>
</feature>
<dbReference type="AlphaFoldDB" id="A0A0J1ILH8"/>
<dbReference type="GO" id="GO:0016746">
    <property type="term" value="F:acyltransferase activity"/>
    <property type="evidence" value="ECO:0007669"/>
    <property type="project" value="UniProtKB-KW"/>
</dbReference>
<feature type="transmembrane region" description="Helical" evidence="1">
    <location>
        <begin position="324"/>
        <end position="341"/>
    </location>
</feature>
<gene>
    <name evidence="3" type="ORF">DEAC_c26730</name>
</gene>
<keyword evidence="1" id="KW-1133">Transmembrane helix</keyword>